<reference evidence="2" key="1">
    <citation type="journal article" date="2014" name="Front. Microbiol.">
        <title>High frequency of phylogenetically diverse reductive dehalogenase-homologous genes in deep subseafloor sedimentary metagenomes.</title>
        <authorList>
            <person name="Kawai M."/>
            <person name="Futagami T."/>
            <person name="Toyoda A."/>
            <person name="Takaki Y."/>
            <person name="Nishi S."/>
            <person name="Hori S."/>
            <person name="Arai W."/>
            <person name="Tsubouchi T."/>
            <person name="Morono Y."/>
            <person name="Uchiyama I."/>
            <person name="Ito T."/>
            <person name="Fujiyama A."/>
            <person name="Inagaki F."/>
            <person name="Takami H."/>
        </authorList>
    </citation>
    <scope>NUCLEOTIDE SEQUENCE</scope>
    <source>
        <strain evidence="2">Expedition CK06-06</strain>
    </source>
</reference>
<name>X1EM94_9ZZZZ</name>
<gene>
    <name evidence="2" type="ORF">S03H2_07068</name>
</gene>
<dbReference type="EMBL" id="BARU01003202">
    <property type="protein sequence ID" value="GAH21450.1"/>
    <property type="molecule type" value="Genomic_DNA"/>
</dbReference>
<comment type="caution">
    <text evidence="2">The sequence shown here is derived from an EMBL/GenBank/DDBJ whole genome shotgun (WGS) entry which is preliminary data.</text>
</comment>
<feature type="region of interest" description="Disordered" evidence="1">
    <location>
        <begin position="122"/>
        <end position="149"/>
    </location>
</feature>
<feature type="compositionally biased region" description="Basic and acidic residues" evidence="1">
    <location>
        <begin position="127"/>
        <end position="140"/>
    </location>
</feature>
<evidence type="ECO:0000313" key="2">
    <source>
        <dbReference type="EMBL" id="GAH21450.1"/>
    </source>
</evidence>
<organism evidence="2">
    <name type="scientific">marine sediment metagenome</name>
    <dbReference type="NCBI Taxonomy" id="412755"/>
    <lineage>
        <taxon>unclassified sequences</taxon>
        <taxon>metagenomes</taxon>
        <taxon>ecological metagenomes</taxon>
    </lineage>
</organism>
<protein>
    <submittedName>
        <fullName evidence="2">Uncharacterized protein</fullName>
    </submittedName>
</protein>
<proteinExistence type="predicted"/>
<evidence type="ECO:0000256" key="1">
    <source>
        <dbReference type="SAM" id="MobiDB-lite"/>
    </source>
</evidence>
<sequence>GKSAEDVTTEVLRVGKGLVWRIEVEFPPGCAGLAHLRISDGLYQVFPATPGETFASDGTVIGFDDLYLKNSAPYEFVITAWNEDEAWTHTLQVRVAMASSEAFMSRYMPSLSWDKFNKVMQQAAEQQQRDKDEQLERLAKEISGPEAGT</sequence>
<dbReference type="AlphaFoldDB" id="X1EM94"/>
<accession>X1EM94</accession>
<feature type="non-terminal residue" evidence="2">
    <location>
        <position position="1"/>
    </location>
</feature>